<name>A0A2N9L443_9BACT</name>
<feature type="chain" id="PRO_5014925674" evidence="1">
    <location>
        <begin position="19"/>
        <end position="198"/>
    </location>
</feature>
<accession>A0A2N9L443</accession>
<evidence type="ECO:0000256" key="1">
    <source>
        <dbReference type="SAM" id="SignalP"/>
    </source>
</evidence>
<reference evidence="4" key="1">
    <citation type="submission" date="2018-02" db="EMBL/GenBank/DDBJ databases">
        <authorList>
            <person name="Hausmann B."/>
        </authorList>
    </citation>
    <scope>NUCLEOTIDE SEQUENCE [LARGE SCALE GENOMIC DNA]</scope>
    <source>
        <strain evidence="4">Peat soil MAG SbA5</strain>
    </source>
</reference>
<dbReference type="InterPro" id="IPR007055">
    <property type="entry name" value="BON_dom"/>
</dbReference>
<dbReference type="PROSITE" id="PS50914">
    <property type="entry name" value="BON"/>
    <property type="match status" value="2"/>
</dbReference>
<protein>
    <submittedName>
        <fullName evidence="3">Transport-associated</fullName>
    </submittedName>
</protein>
<sequence length="198" mass="21641">MRLFFAVVSITLLASALAVGQQNQQPGQVFAQGPTNEPQLAQQVRHALLMLPYYSIFDDLSFSLNGSVVTLQGACPPDPPWNIQSDAAAAAKRVKGVTQVVNNIKLLPLSQMDWQVRRAEQRAIYGDPEIGTRYGHQALPSIHIIVDNGHVTLTGVVDNQMDDTLIRTRANAVPNVFSVTDKLVVLNEGKKKENVSSK</sequence>
<evidence type="ECO:0000313" key="3">
    <source>
        <dbReference type="EMBL" id="SPE17814.1"/>
    </source>
</evidence>
<keyword evidence="1" id="KW-0732">Signal</keyword>
<dbReference type="Gene3D" id="3.30.1340.30">
    <property type="match status" value="2"/>
</dbReference>
<gene>
    <name evidence="3" type="ORF">SBA5_110174</name>
</gene>
<dbReference type="AlphaFoldDB" id="A0A2N9L443"/>
<dbReference type="EMBL" id="OKRB01000013">
    <property type="protein sequence ID" value="SPE17814.1"/>
    <property type="molecule type" value="Genomic_DNA"/>
</dbReference>
<feature type="signal peptide" evidence="1">
    <location>
        <begin position="1"/>
        <end position="18"/>
    </location>
</feature>
<dbReference type="Pfam" id="PF04972">
    <property type="entry name" value="BON"/>
    <property type="match status" value="2"/>
</dbReference>
<evidence type="ECO:0000313" key="4">
    <source>
        <dbReference type="Proteomes" id="UP000239735"/>
    </source>
</evidence>
<feature type="domain" description="BON" evidence="2">
    <location>
        <begin position="36"/>
        <end position="108"/>
    </location>
</feature>
<dbReference type="OrthoDB" id="114273at2"/>
<dbReference type="Proteomes" id="UP000239735">
    <property type="component" value="Unassembled WGS sequence"/>
</dbReference>
<proteinExistence type="predicted"/>
<feature type="domain" description="BON" evidence="2">
    <location>
        <begin position="112"/>
        <end position="187"/>
    </location>
</feature>
<organism evidence="3 4">
    <name type="scientific">Candidatus Sulfuritelmatomonas gaucii</name>
    <dbReference type="NCBI Taxonomy" id="2043161"/>
    <lineage>
        <taxon>Bacteria</taxon>
        <taxon>Pseudomonadati</taxon>
        <taxon>Acidobacteriota</taxon>
        <taxon>Terriglobia</taxon>
        <taxon>Terriglobales</taxon>
        <taxon>Acidobacteriaceae</taxon>
        <taxon>Candidatus Sulfuritelmatomonas</taxon>
    </lineage>
</organism>
<evidence type="ECO:0000259" key="2">
    <source>
        <dbReference type="PROSITE" id="PS50914"/>
    </source>
</evidence>